<dbReference type="SMART" id="SM00220">
    <property type="entry name" value="S_TKc"/>
    <property type="match status" value="1"/>
</dbReference>
<feature type="region of interest" description="Disordered" evidence="9">
    <location>
        <begin position="643"/>
        <end position="706"/>
    </location>
</feature>
<accession>A0ABQ9YEZ9</accession>
<evidence type="ECO:0000256" key="5">
    <source>
        <dbReference type="ARBA" id="ARBA00022806"/>
    </source>
</evidence>
<feature type="region of interest" description="Disordered" evidence="9">
    <location>
        <begin position="297"/>
        <end position="404"/>
    </location>
</feature>
<dbReference type="Pfam" id="PF08152">
    <property type="entry name" value="GUCT"/>
    <property type="match status" value="1"/>
</dbReference>
<feature type="compositionally biased region" description="Basic and acidic residues" evidence="9">
    <location>
        <begin position="945"/>
        <end position="956"/>
    </location>
</feature>
<dbReference type="InterPro" id="IPR050547">
    <property type="entry name" value="DEAD_box_RNA_helicases"/>
</dbReference>
<dbReference type="EC" id="3.6.4.13" evidence="2"/>
<dbReference type="InterPro" id="IPR059027">
    <property type="entry name" value="DD_DDX21-DDX50"/>
</dbReference>
<dbReference type="PROSITE" id="PS51192">
    <property type="entry name" value="HELICASE_ATP_BIND_1"/>
    <property type="match status" value="1"/>
</dbReference>
<dbReference type="CDD" id="cd12937">
    <property type="entry name" value="GUCT_RH7_like"/>
    <property type="match status" value="1"/>
</dbReference>
<feature type="region of interest" description="Disordered" evidence="9">
    <location>
        <begin position="1277"/>
        <end position="1323"/>
    </location>
</feature>
<dbReference type="InterPro" id="IPR000719">
    <property type="entry name" value="Prot_kinase_dom"/>
</dbReference>
<dbReference type="PANTHER" id="PTHR47963:SF8">
    <property type="entry name" value="ATP-DEPENDENT RNA HELICASE DEAD"/>
    <property type="match status" value="1"/>
</dbReference>
<dbReference type="Pfam" id="PF00271">
    <property type="entry name" value="Helicase_C"/>
    <property type="match status" value="1"/>
</dbReference>
<keyword evidence="14" id="KW-1185">Reference proteome</keyword>
<evidence type="ECO:0000256" key="9">
    <source>
        <dbReference type="SAM" id="MobiDB-lite"/>
    </source>
</evidence>
<dbReference type="InterPro" id="IPR035979">
    <property type="entry name" value="RBD_domain_sf"/>
</dbReference>
<dbReference type="InterPro" id="IPR014001">
    <property type="entry name" value="Helicase_ATP-bd"/>
</dbReference>
<dbReference type="GO" id="GO:0003724">
    <property type="term" value="F:RNA helicase activity"/>
    <property type="evidence" value="ECO:0007669"/>
    <property type="project" value="UniProtKB-EC"/>
</dbReference>
<dbReference type="SUPFAM" id="SSF54928">
    <property type="entry name" value="RNA-binding domain, RBD"/>
    <property type="match status" value="1"/>
</dbReference>
<dbReference type="Pfam" id="PF00069">
    <property type="entry name" value="Pkinase"/>
    <property type="match status" value="1"/>
</dbReference>
<dbReference type="InterPro" id="IPR008271">
    <property type="entry name" value="Ser/Thr_kinase_AS"/>
</dbReference>
<evidence type="ECO:0000259" key="10">
    <source>
        <dbReference type="PROSITE" id="PS50011"/>
    </source>
</evidence>
<dbReference type="PROSITE" id="PS50011">
    <property type="entry name" value="PROTEIN_KINASE_DOM"/>
    <property type="match status" value="1"/>
</dbReference>
<dbReference type="InterPro" id="IPR001650">
    <property type="entry name" value="Helicase_C-like"/>
</dbReference>
<feature type="region of interest" description="Disordered" evidence="9">
    <location>
        <begin position="417"/>
        <end position="518"/>
    </location>
</feature>
<organism evidence="13 14">
    <name type="scientific">Blattamonas nauphoetae</name>
    <dbReference type="NCBI Taxonomy" id="2049346"/>
    <lineage>
        <taxon>Eukaryota</taxon>
        <taxon>Metamonada</taxon>
        <taxon>Preaxostyla</taxon>
        <taxon>Oxymonadida</taxon>
        <taxon>Blattamonas</taxon>
    </lineage>
</organism>
<dbReference type="CDD" id="cd00268">
    <property type="entry name" value="DEADc"/>
    <property type="match status" value="1"/>
</dbReference>
<dbReference type="InterPro" id="IPR012562">
    <property type="entry name" value="GUCT"/>
</dbReference>
<feature type="compositionally biased region" description="Basic and acidic residues" evidence="9">
    <location>
        <begin position="964"/>
        <end position="1007"/>
    </location>
</feature>
<feature type="compositionally biased region" description="Basic and acidic residues" evidence="9">
    <location>
        <begin position="381"/>
        <end position="394"/>
    </location>
</feature>
<gene>
    <name evidence="13" type="ORF">BLNAU_2597</name>
</gene>
<name>A0ABQ9YEZ9_9EUKA</name>
<keyword evidence="5 13" id="KW-0347">Helicase</keyword>
<evidence type="ECO:0000259" key="11">
    <source>
        <dbReference type="PROSITE" id="PS51192"/>
    </source>
</evidence>
<feature type="region of interest" description="Disordered" evidence="9">
    <location>
        <begin position="1763"/>
        <end position="1847"/>
    </location>
</feature>
<feature type="compositionally biased region" description="Basic and acidic residues" evidence="9">
    <location>
        <begin position="1767"/>
        <end position="1779"/>
    </location>
</feature>
<feature type="region of interest" description="Disordered" evidence="9">
    <location>
        <begin position="813"/>
        <end position="1023"/>
    </location>
</feature>
<dbReference type="PANTHER" id="PTHR47963">
    <property type="entry name" value="DEAD-BOX ATP-DEPENDENT RNA HELICASE 47, MITOCHONDRIAL"/>
    <property type="match status" value="1"/>
</dbReference>
<reference evidence="13 14" key="1">
    <citation type="journal article" date="2022" name="bioRxiv">
        <title>Genomics of Preaxostyla Flagellates Illuminates Evolutionary Transitions and the Path Towards Mitochondrial Loss.</title>
        <authorList>
            <person name="Novak L.V.F."/>
            <person name="Treitli S.C."/>
            <person name="Pyrih J."/>
            <person name="Halakuc P."/>
            <person name="Pipaliya S.V."/>
            <person name="Vacek V."/>
            <person name="Brzon O."/>
            <person name="Soukal P."/>
            <person name="Eme L."/>
            <person name="Dacks J.B."/>
            <person name="Karnkowska A."/>
            <person name="Elias M."/>
            <person name="Hampl V."/>
        </authorList>
    </citation>
    <scope>NUCLEOTIDE SEQUENCE [LARGE SCALE GENOMIC DNA]</scope>
    <source>
        <strain evidence="13">NAU3</strain>
        <tissue evidence="13">Gut</tissue>
    </source>
</reference>
<sequence>MAARRDSCPFKAGDVVQKYFTIKKRLGAGSFGDIYHATYDNGRYTKEVAIKFEKYNPNRLLLFAEVQTLTVVGGKPHFPKYYHAGSEGEYRFYAMELLGPSLIDLINRKPPYRFSIPTIVNMDIQCIEALRTLHKHGFVHRDVKPGNFVIGRTAETGHRIYLIDYGLCKPILTEEQYKLSMTSKSSFRGTVRYASLTTHYGKELGRKDDLISLLYMSVELATGRLPWTDVQDKEEVARIKEKFQDGKLVKALPVEYEQIFAYLLKIEPQQEPDYEHILGILKKIGKRMGFTPSTHFEWERKPGAEKPHMRPTIEPLPDIDLSVFRNRRKMNNEPNRAKSPIDEPSASLESPKQVGFEDSLTEPKAPTPTLPSARPPSVEGQKQEEAGEGKEVLPDQRSSPNKIPQTTLLFGTTQAAVSVPPKGHTPLLPPLQTPIDTSPPRPDPSPVNQNCFTPLVPVTPNKTAPKVSLLFPGSGKPAPAVASPPPTPPPASASPVDQNPLSGREPNERYAPRKPHMHSTALQNALLSPFLSNYASIPVFANQNLSSMPELKTEQPGIRGTNAAVITTLSQNIPIGQYPQANPSFGVEAGNLHTVVAPQTGLTQIMSPFAQHHLLSPLAAHFLSPIASHRFLSPQSQHFPRTLTAIPPKITPPHKPTRVQDNEGTAPGRDGLSQADLSLQSTPHRSQISNEAVSKYSESETSSVHPNFSGRVQFVHQTEYTSHTNSGPVGEDASSVPMTHTTPTSSNEPQPAIHKSTPLDPAPGLAMIQVPGQTSLASFSSTPRLGSRHNTPHHNDIDEHARTTLLFPHNQRHSLSGSAQLRSDNRSHSPFLDRLDSRWRDDPTDPGQPLNPNSTAHTPSPPAQPNRMMSQSDEDDEVRHNHHSDTHHLSASQSRKKIQSSASAKSTIEEVLEESDELEGTGAHHKEGTIRDNETQTVQQVGFKPEIKKEKRDKSEHYRKKRNEKKEKKRHFEKEKKRLDEEESKQNQRTNDSHQVSDPKSTDRPKTDNGQNSTTEEKQKSFPSGICEHTQKCLKARGITSLFPIQEQTFEHVMKGVDLVGRALTGSGKTLAFAIPIIERLKKLISDDASWRESCRQRRVGPKIVPSALVLVPTRELVIQIGREFSSLISGVPPTSAIIARQPGFNRGYTPTQTKDDSPEAEQIRYRLAADPSLRPEILGQSPLAKLKVVEVYGGTPIVEQIQKIKQGCDIIVATPGRLIDLIERNTISLFEAKSGSDPVFVQFLAMDEVDRMLDFGFMPSVERILAYCFGLQQPDKSKEDEWPDNASSPVPPAPSPAWNAHSSHNRDGSIAGGTLTLKPSRDVNRSGPQILLFSATMPPWISKLTNHFLRPPPFSIKIDLVGQGKLSTPSRVRHLAIQVLRSTRTSILGDCLRCYGGLRRRAIIFCDTKAECNELCVCSELKAYRCQPLHGDIPQNQREQTLESFRRGLFGLLVATDVAARGLDIPQVDLIVLMHPPKDVETYVHRSGRTGRCGRSGTCIVYYTAAEKSSVDVIERVTKIKFERTGAPQMDEMMAAAGRDAAEQIASIPPSVVPFFSVVAMELVTRWSDEGFLQKTKEEGEEKEEVVVQWGQFDADLMRARARAATEAAAAPATLVDQIITDNDLEPSAAPSPGLDSDKNPLVTSVEMDPRVEQILSRAIAYIAGYTKPVSTRSLITSEPDLTTLLFELQQYNPQSPFTIRSPALVWSYLKAVIEEGTVEKITHMRLCKDQISAVFDVPADLADMFVSKFEKHRQAKLTVATKLPELTERPERRDGDRFGQSGGGGFGNRGGGGGGYGNRGGGGYGNGGGGGYGGRSGGGNYNRSGSGGRSGGGGGGSWGGRGGRR</sequence>
<dbReference type="Pfam" id="PF26142">
    <property type="entry name" value="DD_DDX21-DDX50"/>
    <property type="match status" value="1"/>
</dbReference>
<feature type="domain" description="Helicase ATP-binding" evidence="11">
    <location>
        <begin position="1050"/>
        <end position="1356"/>
    </location>
</feature>
<dbReference type="InterPro" id="IPR011545">
    <property type="entry name" value="DEAD/DEAH_box_helicase_dom"/>
</dbReference>
<comment type="caution">
    <text evidence="13">The sequence shown here is derived from an EMBL/GenBank/DDBJ whole genome shotgun (WGS) entry which is preliminary data.</text>
</comment>
<feature type="compositionally biased region" description="Polar residues" evidence="9">
    <location>
        <begin position="771"/>
        <end position="784"/>
    </location>
</feature>
<comment type="similarity">
    <text evidence="1">Belongs to the DEAD box helicase family. DDX21/DDX50 subfamily.</text>
</comment>
<evidence type="ECO:0000313" key="13">
    <source>
        <dbReference type="EMBL" id="KAK2962354.1"/>
    </source>
</evidence>
<keyword evidence="6 8" id="KW-0067">ATP-binding</keyword>
<keyword evidence="7" id="KW-0694">RNA-binding</keyword>
<dbReference type="InterPro" id="IPR011009">
    <property type="entry name" value="Kinase-like_dom_sf"/>
</dbReference>
<feature type="domain" description="Protein kinase" evidence="10">
    <location>
        <begin position="20"/>
        <end position="284"/>
    </location>
</feature>
<feature type="compositionally biased region" description="Polar residues" evidence="9">
    <location>
        <begin position="736"/>
        <end position="749"/>
    </location>
</feature>
<feature type="region of interest" description="Disordered" evidence="9">
    <location>
        <begin position="721"/>
        <end position="796"/>
    </location>
</feature>
<feature type="compositionally biased region" description="Gly residues" evidence="9">
    <location>
        <begin position="1782"/>
        <end position="1847"/>
    </location>
</feature>
<dbReference type="SMART" id="SM00490">
    <property type="entry name" value="HELICc"/>
    <property type="match status" value="1"/>
</dbReference>
<evidence type="ECO:0000313" key="14">
    <source>
        <dbReference type="Proteomes" id="UP001281761"/>
    </source>
</evidence>
<dbReference type="InterPro" id="IPR027417">
    <property type="entry name" value="P-loop_NTPase"/>
</dbReference>
<feature type="compositionally biased region" description="Basic and acidic residues" evidence="9">
    <location>
        <begin position="823"/>
        <end position="843"/>
    </location>
</feature>
<keyword evidence="4 13" id="KW-0378">Hydrolase</keyword>
<feature type="binding site" evidence="8">
    <location>
        <position position="51"/>
    </location>
    <ligand>
        <name>ATP</name>
        <dbReference type="ChEBI" id="CHEBI:30616"/>
    </ligand>
</feature>
<feature type="compositionally biased region" description="Polar residues" evidence="9">
    <location>
        <begin position="813"/>
        <end position="822"/>
    </location>
</feature>
<feature type="domain" description="Helicase C-terminal" evidence="12">
    <location>
        <begin position="1391"/>
        <end position="1535"/>
    </location>
</feature>
<dbReference type="EMBL" id="JARBJD010000011">
    <property type="protein sequence ID" value="KAK2962354.1"/>
    <property type="molecule type" value="Genomic_DNA"/>
</dbReference>
<feature type="compositionally biased region" description="Pro residues" evidence="9">
    <location>
        <begin position="482"/>
        <end position="492"/>
    </location>
</feature>
<proteinExistence type="inferred from homology"/>
<dbReference type="SUPFAM" id="SSF56112">
    <property type="entry name" value="Protein kinase-like (PK-like)"/>
    <property type="match status" value="1"/>
</dbReference>
<protein>
    <recommendedName>
        <fullName evidence="2">RNA helicase</fullName>
        <ecNumber evidence="2">3.6.4.13</ecNumber>
    </recommendedName>
</protein>
<dbReference type="GO" id="GO:0016787">
    <property type="term" value="F:hydrolase activity"/>
    <property type="evidence" value="ECO:0007669"/>
    <property type="project" value="UniProtKB-KW"/>
</dbReference>
<evidence type="ECO:0000259" key="12">
    <source>
        <dbReference type="PROSITE" id="PS51194"/>
    </source>
</evidence>
<dbReference type="InterPro" id="IPR017441">
    <property type="entry name" value="Protein_kinase_ATP_BS"/>
</dbReference>
<dbReference type="InterPro" id="IPR044742">
    <property type="entry name" value="DEAD/DEAH_RhlB"/>
</dbReference>
<dbReference type="CDD" id="cd18787">
    <property type="entry name" value="SF2_C_DEAD"/>
    <property type="match status" value="1"/>
</dbReference>
<evidence type="ECO:0000256" key="3">
    <source>
        <dbReference type="ARBA" id="ARBA00022741"/>
    </source>
</evidence>
<dbReference type="Gene3D" id="3.40.50.300">
    <property type="entry name" value="P-loop containing nucleotide triphosphate hydrolases"/>
    <property type="match status" value="2"/>
</dbReference>
<dbReference type="PROSITE" id="PS00107">
    <property type="entry name" value="PROTEIN_KINASE_ATP"/>
    <property type="match status" value="1"/>
</dbReference>
<dbReference type="SMART" id="SM00487">
    <property type="entry name" value="DEXDc"/>
    <property type="match status" value="1"/>
</dbReference>
<dbReference type="Gene3D" id="1.10.510.10">
    <property type="entry name" value="Transferase(Phosphotransferase) domain 1"/>
    <property type="match status" value="1"/>
</dbReference>
<evidence type="ECO:0000256" key="6">
    <source>
        <dbReference type="ARBA" id="ARBA00022840"/>
    </source>
</evidence>
<dbReference type="Proteomes" id="UP001281761">
    <property type="component" value="Unassembled WGS sequence"/>
</dbReference>
<evidence type="ECO:0000256" key="4">
    <source>
        <dbReference type="ARBA" id="ARBA00022801"/>
    </source>
</evidence>
<feature type="compositionally biased region" description="Acidic residues" evidence="9">
    <location>
        <begin position="910"/>
        <end position="919"/>
    </location>
</feature>
<feature type="compositionally biased region" description="Polar residues" evidence="9">
    <location>
        <begin position="675"/>
        <end position="692"/>
    </location>
</feature>
<feature type="compositionally biased region" description="Basic and acidic residues" evidence="9">
    <location>
        <begin position="297"/>
        <end position="308"/>
    </location>
</feature>
<evidence type="ECO:0000256" key="8">
    <source>
        <dbReference type="PROSITE-ProRule" id="PRU10141"/>
    </source>
</evidence>
<feature type="compositionally biased region" description="Pro residues" evidence="9">
    <location>
        <begin position="427"/>
        <end position="445"/>
    </location>
</feature>
<evidence type="ECO:0000256" key="1">
    <source>
        <dbReference type="ARBA" id="ARBA00006517"/>
    </source>
</evidence>
<keyword evidence="3 8" id="KW-0547">Nucleotide-binding</keyword>
<evidence type="ECO:0000256" key="7">
    <source>
        <dbReference type="ARBA" id="ARBA00022884"/>
    </source>
</evidence>
<feature type="compositionally biased region" description="Basic and acidic residues" evidence="9">
    <location>
        <begin position="877"/>
        <end position="888"/>
    </location>
</feature>
<evidence type="ECO:0000256" key="2">
    <source>
        <dbReference type="ARBA" id="ARBA00012552"/>
    </source>
</evidence>
<dbReference type="PROSITE" id="PS51194">
    <property type="entry name" value="HELICASE_CTER"/>
    <property type="match status" value="1"/>
</dbReference>
<dbReference type="SUPFAM" id="SSF52540">
    <property type="entry name" value="P-loop containing nucleoside triphosphate hydrolases"/>
    <property type="match status" value="2"/>
</dbReference>
<feature type="compositionally biased region" description="Basic and acidic residues" evidence="9">
    <location>
        <begin position="922"/>
        <end position="934"/>
    </location>
</feature>
<dbReference type="Pfam" id="PF00270">
    <property type="entry name" value="DEAD"/>
    <property type="match status" value="2"/>
</dbReference>
<feature type="compositionally biased region" description="Polar residues" evidence="9">
    <location>
        <begin position="889"/>
        <end position="906"/>
    </location>
</feature>
<dbReference type="Gene3D" id="3.30.70.2280">
    <property type="match status" value="1"/>
</dbReference>
<dbReference type="PROSITE" id="PS00108">
    <property type="entry name" value="PROTEIN_KINASE_ST"/>
    <property type="match status" value="1"/>
</dbReference>